<evidence type="ECO:0000313" key="1">
    <source>
        <dbReference type="EMBL" id="KAJ9587493.1"/>
    </source>
</evidence>
<feature type="non-terminal residue" evidence="1">
    <location>
        <position position="49"/>
    </location>
</feature>
<keyword evidence="2" id="KW-1185">Reference proteome</keyword>
<gene>
    <name evidence="1" type="ORF">L9F63_028253</name>
</gene>
<dbReference type="EMBL" id="JASPKZ010006266">
    <property type="protein sequence ID" value="KAJ9587493.1"/>
    <property type="molecule type" value="Genomic_DNA"/>
</dbReference>
<sequence length="49" mass="5853">EGNYYALTIGDSGFGMYFIWQSENKQQTITRTRIKENMIKKDKWTVFTI</sequence>
<name>A0AAD7ZVL7_DIPPU</name>
<reference evidence="1" key="2">
    <citation type="submission" date="2023-05" db="EMBL/GenBank/DDBJ databases">
        <authorList>
            <person name="Fouks B."/>
        </authorList>
    </citation>
    <scope>NUCLEOTIDE SEQUENCE</scope>
    <source>
        <strain evidence="1">Stay&amp;Tobe</strain>
        <tissue evidence="1">Testes</tissue>
    </source>
</reference>
<reference evidence="1" key="1">
    <citation type="journal article" date="2023" name="IScience">
        <title>Live-bearing cockroach genome reveals convergent evolutionary mechanisms linked to viviparity in insects and beyond.</title>
        <authorList>
            <person name="Fouks B."/>
            <person name="Harrison M.C."/>
            <person name="Mikhailova A.A."/>
            <person name="Marchal E."/>
            <person name="English S."/>
            <person name="Carruthers M."/>
            <person name="Jennings E.C."/>
            <person name="Chiamaka E.L."/>
            <person name="Frigard R.A."/>
            <person name="Pippel M."/>
            <person name="Attardo G.M."/>
            <person name="Benoit J.B."/>
            <person name="Bornberg-Bauer E."/>
            <person name="Tobe S.S."/>
        </authorList>
    </citation>
    <scope>NUCLEOTIDE SEQUENCE</scope>
    <source>
        <strain evidence="1">Stay&amp;Tobe</strain>
    </source>
</reference>
<accession>A0AAD7ZVL7</accession>
<dbReference type="AlphaFoldDB" id="A0AAD7ZVL7"/>
<organism evidence="1 2">
    <name type="scientific">Diploptera punctata</name>
    <name type="common">Pacific beetle cockroach</name>
    <dbReference type="NCBI Taxonomy" id="6984"/>
    <lineage>
        <taxon>Eukaryota</taxon>
        <taxon>Metazoa</taxon>
        <taxon>Ecdysozoa</taxon>
        <taxon>Arthropoda</taxon>
        <taxon>Hexapoda</taxon>
        <taxon>Insecta</taxon>
        <taxon>Pterygota</taxon>
        <taxon>Neoptera</taxon>
        <taxon>Polyneoptera</taxon>
        <taxon>Dictyoptera</taxon>
        <taxon>Blattodea</taxon>
        <taxon>Blaberoidea</taxon>
        <taxon>Blaberidae</taxon>
        <taxon>Diplopterinae</taxon>
        <taxon>Diploptera</taxon>
    </lineage>
</organism>
<feature type="non-terminal residue" evidence="1">
    <location>
        <position position="1"/>
    </location>
</feature>
<evidence type="ECO:0000313" key="2">
    <source>
        <dbReference type="Proteomes" id="UP001233999"/>
    </source>
</evidence>
<dbReference type="Proteomes" id="UP001233999">
    <property type="component" value="Unassembled WGS sequence"/>
</dbReference>
<protein>
    <submittedName>
        <fullName evidence="1">Uncharacterized protein</fullName>
    </submittedName>
</protein>
<proteinExistence type="predicted"/>
<comment type="caution">
    <text evidence="1">The sequence shown here is derived from an EMBL/GenBank/DDBJ whole genome shotgun (WGS) entry which is preliminary data.</text>
</comment>